<gene>
    <name evidence="1" type="ORF">EDD40_2541</name>
</gene>
<dbReference type="AlphaFoldDB" id="A0A3N1H3Z8"/>
<organism evidence="1 2">
    <name type="scientific">Saccharothrix texasensis</name>
    <dbReference type="NCBI Taxonomy" id="103734"/>
    <lineage>
        <taxon>Bacteria</taxon>
        <taxon>Bacillati</taxon>
        <taxon>Actinomycetota</taxon>
        <taxon>Actinomycetes</taxon>
        <taxon>Pseudonocardiales</taxon>
        <taxon>Pseudonocardiaceae</taxon>
        <taxon>Saccharothrix</taxon>
    </lineage>
</organism>
<proteinExistence type="predicted"/>
<protein>
    <submittedName>
        <fullName evidence="1">Uncharacterized protein</fullName>
    </submittedName>
</protein>
<dbReference type="InterPro" id="IPR046897">
    <property type="entry name" value="ABC-3C_MC6"/>
</dbReference>
<evidence type="ECO:0000313" key="1">
    <source>
        <dbReference type="EMBL" id="ROP37239.1"/>
    </source>
</evidence>
<keyword evidence="2" id="KW-1185">Reference proteome</keyword>
<name>A0A3N1H3Z8_9PSEU</name>
<comment type="caution">
    <text evidence="1">The sequence shown here is derived from an EMBL/GenBank/DDBJ whole genome shotgun (WGS) entry which is preliminary data.</text>
</comment>
<dbReference type="Proteomes" id="UP000268727">
    <property type="component" value="Unassembled WGS sequence"/>
</dbReference>
<dbReference type="RefSeq" id="WP_123743067.1">
    <property type="nucleotide sequence ID" value="NZ_RJKM01000001.1"/>
</dbReference>
<reference evidence="1 2" key="1">
    <citation type="submission" date="2018-11" db="EMBL/GenBank/DDBJ databases">
        <title>Sequencing the genomes of 1000 actinobacteria strains.</title>
        <authorList>
            <person name="Klenk H.-P."/>
        </authorList>
    </citation>
    <scope>NUCLEOTIDE SEQUENCE [LARGE SCALE GENOMIC DNA]</scope>
    <source>
        <strain evidence="1 2">DSM 44231</strain>
    </source>
</reference>
<dbReference type="Pfam" id="PF20293">
    <property type="entry name" value="MC6"/>
    <property type="match status" value="1"/>
</dbReference>
<sequence length="82" mass="9116">MITPTKGVRPERSLLYIGGQILSDLDRPTTVSGAWEALARRRRLHGQEATVTFDWFVLALDLLRALGTIRLQDGLIVKVGKS</sequence>
<dbReference type="EMBL" id="RJKM01000001">
    <property type="protein sequence ID" value="ROP37239.1"/>
    <property type="molecule type" value="Genomic_DNA"/>
</dbReference>
<accession>A0A3N1H3Z8</accession>
<evidence type="ECO:0000313" key="2">
    <source>
        <dbReference type="Proteomes" id="UP000268727"/>
    </source>
</evidence>
<dbReference type="OrthoDB" id="4555046at2"/>